<evidence type="ECO:0000313" key="3">
    <source>
        <dbReference type="Proteomes" id="UP000515981"/>
    </source>
</evidence>
<dbReference type="RefSeq" id="WP_249326204.1">
    <property type="nucleotide sequence ID" value="NZ_CP060633.1"/>
</dbReference>
<dbReference type="EMBL" id="CP060633">
    <property type="protein sequence ID" value="QNM02491.1"/>
    <property type="molecule type" value="Genomic_DNA"/>
</dbReference>
<keyword evidence="1" id="KW-0812">Transmembrane</keyword>
<organism evidence="2 3">
    <name type="scientific">Simiaoa sunii</name>
    <dbReference type="NCBI Taxonomy" id="2763672"/>
    <lineage>
        <taxon>Bacteria</taxon>
        <taxon>Bacillati</taxon>
        <taxon>Bacillota</taxon>
        <taxon>Clostridia</taxon>
        <taxon>Lachnospirales</taxon>
        <taxon>Lachnospiraceae</taxon>
        <taxon>Simiaoa</taxon>
    </lineage>
</organism>
<dbReference type="AlphaFoldDB" id="A0A7G9FVA9"/>
<reference evidence="2 3" key="1">
    <citation type="submission" date="2020-08" db="EMBL/GenBank/DDBJ databases">
        <authorList>
            <person name="Liu C."/>
            <person name="Sun Q."/>
        </authorList>
    </citation>
    <scope>NUCLEOTIDE SEQUENCE [LARGE SCALE GENOMIC DNA]</scope>
    <source>
        <strain evidence="2 3">NSJ-8</strain>
    </source>
</reference>
<sequence>MNKEDLFIGFGNLDEDLLRRSEQGGRNMNKKRNISKIVKYGSIAACLVVVLGVGIGAFVKTSIINQEPEKTIVVDNTGVEENDVPSIDQERFIAIDTLLASADGSQSQQAMKGCKVQIDKYTAVYEAVASVSSEQLEKSMGKEVEANEETYYVSGHNDLQYIIRKTAGTYLLWKFMYFESDEYPFKDVLSLIYDVHSEQDIKEVYVKPSDVDNTDEGKALQLEIGNVSITDSDSITSLYKVLNSLTCYGPENWDRINYGQDDGGMLNAVRNGRYLTFSMANGCKLDSLKYTAVSGTFYEYGGVAYNELRKEQKDVIEEILNIDCSISEQQETEQRVSESEVNTEIQDAPADESTYQEARDYSAELTDLQNRITQAMINKELPFVTSCGIYDNPDRVKTVVNTEDEDLLAKLRAFDTTGELLEIVYSSRANGLE</sequence>
<keyword evidence="1" id="KW-0472">Membrane</keyword>
<feature type="transmembrane region" description="Helical" evidence="1">
    <location>
        <begin position="37"/>
        <end position="59"/>
    </location>
</feature>
<dbReference type="KEGG" id="ssun:H9Q77_15870"/>
<keyword evidence="3" id="KW-1185">Reference proteome</keyword>
<evidence type="ECO:0000256" key="1">
    <source>
        <dbReference type="SAM" id="Phobius"/>
    </source>
</evidence>
<evidence type="ECO:0000313" key="2">
    <source>
        <dbReference type="EMBL" id="QNM02491.1"/>
    </source>
</evidence>
<proteinExistence type="predicted"/>
<gene>
    <name evidence="2" type="ORF">H9Q77_15870</name>
</gene>
<protein>
    <submittedName>
        <fullName evidence="2">Uncharacterized protein</fullName>
    </submittedName>
</protein>
<dbReference type="Proteomes" id="UP000515981">
    <property type="component" value="Chromosome"/>
</dbReference>
<accession>A0A7G9FVA9</accession>
<name>A0A7G9FVA9_9FIRM</name>
<keyword evidence="1" id="KW-1133">Transmembrane helix</keyword>